<feature type="non-terminal residue" evidence="2">
    <location>
        <position position="1"/>
    </location>
</feature>
<proteinExistence type="predicted"/>
<organism evidence="2 3">
    <name type="scientific">Cynara cardunculus var. scolymus</name>
    <name type="common">Globe artichoke</name>
    <name type="synonym">Cynara scolymus</name>
    <dbReference type="NCBI Taxonomy" id="59895"/>
    <lineage>
        <taxon>Eukaryota</taxon>
        <taxon>Viridiplantae</taxon>
        <taxon>Streptophyta</taxon>
        <taxon>Embryophyta</taxon>
        <taxon>Tracheophyta</taxon>
        <taxon>Spermatophyta</taxon>
        <taxon>Magnoliopsida</taxon>
        <taxon>eudicotyledons</taxon>
        <taxon>Gunneridae</taxon>
        <taxon>Pentapetalae</taxon>
        <taxon>asterids</taxon>
        <taxon>campanulids</taxon>
        <taxon>Asterales</taxon>
        <taxon>Asteraceae</taxon>
        <taxon>Carduoideae</taxon>
        <taxon>Cardueae</taxon>
        <taxon>Carduinae</taxon>
        <taxon>Cynara</taxon>
    </lineage>
</organism>
<feature type="domain" description="F-box" evidence="1">
    <location>
        <begin position="25"/>
        <end position="61"/>
    </location>
</feature>
<dbReference type="OMA" id="HFEIDEC"/>
<dbReference type="STRING" id="59895.A0A118K603"/>
<name>A0A118K603_CYNCS</name>
<evidence type="ECO:0000259" key="1">
    <source>
        <dbReference type="PROSITE" id="PS50181"/>
    </source>
</evidence>
<reference evidence="2 3" key="1">
    <citation type="journal article" date="2016" name="Sci. Rep.">
        <title>The genome sequence of the outbreeding globe artichoke constructed de novo incorporating a phase-aware low-pass sequencing strategy of F1 progeny.</title>
        <authorList>
            <person name="Scaglione D."/>
            <person name="Reyes-Chin-Wo S."/>
            <person name="Acquadro A."/>
            <person name="Froenicke L."/>
            <person name="Portis E."/>
            <person name="Beitel C."/>
            <person name="Tirone M."/>
            <person name="Mauro R."/>
            <person name="Lo Monaco A."/>
            <person name="Mauromicale G."/>
            <person name="Faccioli P."/>
            <person name="Cattivelli L."/>
            <person name="Rieseberg L."/>
            <person name="Michelmore R."/>
            <person name="Lanteri S."/>
        </authorList>
    </citation>
    <scope>NUCLEOTIDE SEQUENCE [LARGE SCALE GENOMIC DNA]</scope>
    <source>
        <strain evidence="2">2C</strain>
    </source>
</reference>
<dbReference type="PANTHER" id="PTHR34145">
    <property type="entry name" value="OS02G0105600 PROTEIN"/>
    <property type="match status" value="1"/>
</dbReference>
<dbReference type="Gene3D" id="1.20.1280.50">
    <property type="match status" value="1"/>
</dbReference>
<comment type="caution">
    <text evidence="2">The sequence shown here is derived from an EMBL/GenBank/DDBJ whole genome shotgun (WGS) entry which is preliminary data.</text>
</comment>
<dbReference type="Proteomes" id="UP000243975">
    <property type="component" value="Unassembled WGS sequence"/>
</dbReference>
<dbReference type="SUPFAM" id="SSF52047">
    <property type="entry name" value="RNI-like"/>
    <property type="match status" value="1"/>
</dbReference>
<dbReference type="Gene3D" id="3.80.10.10">
    <property type="entry name" value="Ribonuclease Inhibitor"/>
    <property type="match status" value="1"/>
</dbReference>
<evidence type="ECO:0000313" key="2">
    <source>
        <dbReference type="EMBL" id="KVI09943.1"/>
    </source>
</evidence>
<evidence type="ECO:0000313" key="3">
    <source>
        <dbReference type="Proteomes" id="UP000243975"/>
    </source>
</evidence>
<dbReference type="InterPro" id="IPR055357">
    <property type="entry name" value="LRR_At1g61320_AtMIF1"/>
</dbReference>
<dbReference type="SUPFAM" id="SSF81383">
    <property type="entry name" value="F-box domain"/>
    <property type="match status" value="1"/>
</dbReference>
<dbReference type="AlphaFoldDB" id="A0A118K603"/>
<dbReference type="InterPro" id="IPR053772">
    <property type="entry name" value="At1g61320/At1g61330-like"/>
</dbReference>
<sequence length="476" mass="55021">IFVVKVKADIFRVFIKGDRHDFNSDDFLSRLPDEVLVSILSGLPIKDAAVTSQLSRRWRYLWCQAVRLDFEDNKRLDDNIVAQPKLRPKLRLLERNKYINRVNRVIRQHRSAMIEEFKICFDLDKYCKGSISKWIEFALSKNVQKLELDLIDKSQMCSDPALNFVFPNKILDRISGSSLKRQSYSTVPRMPSTKVMGIKFLKVLILKCVNINDEAISKILVSCRLLEHLTIHESEQLVNVKISGQQLKLINLQITYCPLLESIEICDSNLAYLCYYGLAINFKFNKVLELNKISTGEGSTWNENTLFQQISSGSLYLKVLELTIYYPKQNMHLSLPELPCVKQLILSVGAWEDSTLLEFTWLARACPNLHKFVIQMMWMATIKRTNRFMYMVKHPHQHLEVVEIGGYYGRNSDLELALYFIENGIALKKMVIDTYEYHLTSRTPIATETLEVTAARFLAQNQLASIMPHGVKLVIL</sequence>
<gene>
    <name evidence="2" type="ORF">Ccrd_011661</name>
</gene>
<dbReference type="PANTHER" id="PTHR34145:SF79">
    <property type="entry name" value="F-BOX DOMAIN, FBD DOMAIN, LEUCINE-RICH REPEAT DOMAIN SUPERFAMILY"/>
    <property type="match status" value="1"/>
</dbReference>
<dbReference type="Gramene" id="KVI09943">
    <property type="protein sequence ID" value="KVI09943"/>
    <property type="gene ID" value="Ccrd_011661"/>
</dbReference>
<dbReference type="EMBL" id="LEKV01001036">
    <property type="protein sequence ID" value="KVI09943.1"/>
    <property type="molecule type" value="Genomic_DNA"/>
</dbReference>
<dbReference type="InterPro" id="IPR036047">
    <property type="entry name" value="F-box-like_dom_sf"/>
</dbReference>
<dbReference type="InterPro" id="IPR053781">
    <property type="entry name" value="F-box_AtFBL13-like"/>
</dbReference>
<dbReference type="PROSITE" id="PS50181">
    <property type="entry name" value="FBOX"/>
    <property type="match status" value="1"/>
</dbReference>
<dbReference type="SMART" id="SM00256">
    <property type="entry name" value="FBOX"/>
    <property type="match status" value="1"/>
</dbReference>
<protein>
    <submittedName>
        <fullName evidence="2">FBD-like protein</fullName>
    </submittedName>
</protein>
<dbReference type="Pfam" id="PF23622">
    <property type="entry name" value="LRR_At1g61320_AtMIF1"/>
    <property type="match status" value="1"/>
</dbReference>
<dbReference type="CDD" id="cd22160">
    <property type="entry name" value="F-box_AtFBL13-like"/>
    <property type="match status" value="1"/>
</dbReference>
<dbReference type="InterPro" id="IPR032675">
    <property type="entry name" value="LRR_dom_sf"/>
</dbReference>
<dbReference type="Pfam" id="PF00646">
    <property type="entry name" value="F-box"/>
    <property type="match status" value="1"/>
</dbReference>
<dbReference type="InterPro" id="IPR001810">
    <property type="entry name" value="F-box_dom"/>
</dbReference>
<accession>A0A118K603</accession>
<keyword evidence="3" id="KW-1185">Reference proteome</keyword>